<dbReference type="InterPro" id="IPR036249">
    <property type="entry name" value="Thioredoxin-like_sf"/>
</dbReference>
<protein>
    <submittedName>
        <fullName evidence="3">DSBA-like thioredoxin domain protein</fullName>
    </submittedName>
    <submittedName>
        <fullName evidence="2">DsbA family protein</fullName>
    </submittedName>
</protein>
<evidence type="ECO:0000259" key="1">
    <source>
        <dbReference type="Pfam" id="PF01323"/>
    </source>
</evidence>
<gene>
    <name evidence="2" type="ORF">SBX37_17160</name>
    <name evidence="3" type="ORF">VIM7927_02148</name>
</gene>
<evidence type="ECO:0000313" key="2">
    <source>
        <dbReference type="EMBL" id="MDW6004588.1"/>
    </source>
</evidence>
<dbReference type="Proteomes" id="UP001283366">
    <property type="component" value="Unassembled WGS sequence"/>
</dbReference>
<organism evidence="3 4">
    <name type="scientific">Vibrio mangrovi</name>
    <dbReference type="NCBI Taxonomy" id="474394"/>
    <lineage>
        <taxon>Bacteria</taxon>
        <taxon>Pseudomonadati</taxon>
        <taxon>Pseudomonadota</taxon>
        <taxon>Gammaproteobacteria</taxon>
        <taxon>Vibrionales</taxon>
        <taxon>Vibrionaceae</taxon>
        <taxon>Vibrio</taxon>
    </lineage>
</organism>
<sequence>MVNVHYIFDPMCGWCYGASELIAQFDHMEEVHLQLHPGGMIQKTPISPDFRQHILEADKHIETQTGQPFGDTYVKKVASNDALVLDSYITAQAIIAAERLAQCGLKMLKQIQRAHYQSGLPVYQPETLAEIARQLGFSPEQWEQAMAAAQNDVDSEIQMTRQLMQRFGLGGFPSMVIEKNGQWQTVIISQYYGSPERWSAFWEKVLAA</sequence>
<reference evidence="2 5" key="2">
    <citation type="submission" date="2023-11" db="EMBL/GenBank/DDBJ databases">
        <title>Plant-associative lifestyle of Vibrio porteresiae and its evolutionary dynamics.</title>
        <authorList>
            <person name="Rameshkumar N."/>
            <person name="Kirti K."/>
        </authorList>
    </citation>
    <scope>NUCLEOTIDE SEQUENCE [LARGE SCALE GENOMIC DNA]</scope>
    <source>
        <strain evidence="2 5">MSSRF38</strain>
    </source>
</reference>
<keyword evidence="5" id="KW-1185">Reference proteome</keyword>
<dbReference type="InterPro" id="IPR001853">
    <property type="entry name" value="DSBA-like_thioredoxin_dom"/>
</dbReference>
<dbReference type="Gene3D" id="3.40.30.10">
    <property type="entry name" value="Glutaredoxin"/>
    <property type="match status" value="1"/>
</dbReference>
<accession>A0A1Y6IT87</accession>
<dbReference type="RefSeq" id="WP_087480926.1">
    <property type="nucleotide sequence ID" value="NZ_AP024884.1"/>
</dbReference>
<dbReference type="OrthoDB" id="9813770at2"/>
<dbReference type="EMBL" id="JAWRCO010000002">
    <property type="protein sequence ID" value="MDW6004588.1"/>
    <property type="molecule type" value="Genomic_DNA"/>
</dbReference>
<proteinExistence type="predicted"/>
<reference evidence="3 4" key="1">
    <citation type="submission" date="2017-05" db="EMBL/GenBank/DDBJ databases">
        <authorList>
            <person name="Song R."/>
            <person name="Chenine A.L."/>
            <person name="Ruprecht R.M."/>
        </authorList>
    </citation>
    <scope>NUCLEOTIDE SEQUENCE [LARGE SCALE GENOMIC DNA]</scope>
    <source>
        <strain evidence="3 4">CECT 7927</strain>
    </source>
</reference>
<dbReference type="PANTHER" id="PTHR13887">
    <property type="entry name" value="GLUTATHIONE S-TRANSFERASE KAPPA"/>
    <property type="match status" value="1"/>
</dbReference>
<name>A0A1Y6IT87_9VIBR</name>
<dbReference type="AlphaFoldDB" id="A0A1Y6IT87"/>
<dbReference type="Proteomes" id="UP000196125">
    <property type="component" value="Unassembled WGS sequence"/>
</dbReference>
<evidence type="ECO:0000313" key="5">
    <source>
        <dbReference type="Proteomes" id="UP001283366"/>
    </source>
</evidence>
<dbReference type="Pfam" id="PF01323">
    <property type="entry name" value="DSBA"/>
    <property type="match status" value="1"/>
</dbReference>
<evidence type="ECO:0000313" key="4">
    <source>
        <dbReference type="Proteomes" id="UP000196125"/>
    </source>
</evidence>
<dbReference type="CDD" id="cd03025">
    <property type="entry name" value="DsbA_FrnE_like"/>
    <property type="match status" value="1"/>
</dbReference>
<dbReference type="SUPFAM" id="SSF52833">
    <property type="entry name" value="Thioredoxin-like"/>
    <property type="match status" value="1"/>
</dbReference>
<evidence type="ECO:0000313" key="3">
    <source>
        <dbReference type="EMBL" id="SMS00877.1"/>
    </source>
</evidence>
<feature type="domain" description="DSBA-like thioredoxin" evidence="1">
    <location>
        <begin position="7"/>
        <end position="182"/>
    </location>
</feature>
<dbReference type="EMBL" id="FXXI01000003">
    <property type="protein sequence ID" value="SMS00877.1"/>
    <property type="molecule type" value="Genomic_DNA"/>
</dbReference>
<dbReference type="GO" id="GO:0016491">
    <property type="term" value="F:oxidoreductase activity"/>
    <property type="evidence" value="ECO:0007669"/>
    <property type="project" value="InterPro"/>
</dbReference>
<dbReference type="PANTHER" id="PTHR13887:SF51">
    <property type="entry name" value="DSBA FAMILY PROTEIN"/>
    <property type="match status" value="1"/>
</dbReference>